<name>A0A392RM56_9FABA</name>
<feature type="non-terminal residue" evidence="2">
    <location>
        <position position="1"/>
    </location>
</feature>
<feature type="region of interest" description="Disordered" evidence="1">
    <location>
        <begin position="1"/>
        <end position="65"/>
    </location>
</feature>
<protein>
    <submittedName>
        <fullName evidence="2">Uncharacterized protein</fullName>
    </submittedName>
</protein>
<accession>A0A392RM56</accession>
<comment type="caution">
    <text evidence="2">The sequence shown here is derived from an EMBL/GenBank/DDBJ whole genome shotgun (WGS) entry which is preliminary data.</text>
</comment>
<sequence>TDYVLRTPSPEADNSIPVISEVENSPEAIEIPSEKPTSEQVSLKLSSELQPPSGPTPSDHPTTSE</sequence>
<evidence type="ECO:0000256" key="1">
    <source>
        <dbReference type="SAM" id="MobiDB-lite"/>
    </source>
</evidence>
<keyword evidence="3" id="KW-1185">Reference proteome</keyword>
<dbReference type="AlphaFoldDB" id="A0A392RM56"/>
<proteinExistence type="predicted"/>
<organism evidence="2 3">
    <name type="scientific">Trifolium medium</name>
    <dbReference type="NCBI Taxonomy" id="97028"/>
    <lineage>
        <taxon>Eukaryota</taxon>
        <taxon>Viridiplantae</taxon>
        <taxon>Streptophyta</taxon>
        <taxon>Embryophyta</taxon>
        <taxon>Tracheophyta</taxon>
        <taxon>Spermatophyta</taxon>
        <taxon>Magnoliopsida</taxon>
        <taxon>eudicotyledons</taxon>
        <taxon>Gunneridae</taxon>
        <taxon>Pentapetalae</taxon>
        <taxon>rosids</taxon>
        <taxon>fabids</taxon>
        <taxon>Fabales</taxon>
        <taxon>Fabaceae</taxon>
        <taxon>Papilionoideae</taxon>
        <taxon>50 kb inversion clade</taxon>
        <taxon>NPAAA clade</taxon>
        <taxon>Hologalegina</taxon>
        <taxon>IRL clade</taxon>
        <taxon>Trifolieae</taxon>
        <taxon>Trifolium</taxon>
    </lineage>
</organism>
<feature type="non-terminal residue" evidence="2">
    <location>
        <position position="65"/>
    </location>
</feature>
<evidence type="ECO:0000313" key="3">
    <source>
        <dbReference type="Proteomes" id="UP000265520"/>
    </source>
</evidence>
<evidence type="ECO:0000313" key="2">
    <source>
        <dbReference type="EMBL" id="MCI37367.1"/>
    </source>
</evidence>
<reference evidence="2 3" key="1">
    <citation type="journal article" date="2018" name="Front. Plant Sci.">
        <title>Red Clover (Trifolium pratense) and Zigzag Clover (T. medium) - A Picture of Genomic Similarities and Differences.</title>
        <authorList>
            <person name="Dluhosova J."/>
            <person name="Istvanek J."/>
            <person name="Nedelnik J."/>
            <person name="Repkova J."/>
        </authorList>
    </citation>
    <scope>NUCLEOTIDE SEQUENCE [LARGE SCALE GENOMIC DNA]</scope>
    <source>
        <strain evidence="3">cv. 10/8</strain>
        <tissue evidence="2">Leaf</tissue>
    </source>
</reference>
<feature type="compositionally biased region" description="Polar residues" evidence="1">
    <location>
        <begin position="38"/>
        <end position="50"/>
    </location>
</feature>
<dbReference type="Proteomes" id="UP000265520">
    <property type="component" value="Unassembled WGS sequence"/>
</dbReference>
<dbReference type="EMBL" id="LXQA010243871">
    <property type="protein sequence ID" value="MCI37367.1"/>
    <property type="molecule type" value="Genomic_DNA"/>
</dbReference>